<dbReference type="AlphaFoldDB" id="A0A6N1MEJ7"/>
<dbReference type="EMBL" id="CP054803">
    <property type="protein sequence ID" value="QKU20508.1"/>
    <property type="molecule type" value="Genomic_DNA"/>
</dbReference>
<dbReference type="Proteomes" id="UP000509126">
    <property type="component" value="Chromosome"/>
</dbReference>
<name>A0A6N1MEJ7_ACILW</name>
<dbReference type="RefSeq" id="WP_125272474.1">
    <property type="nucleotide sequence ID" value="NZ_CP054803.1"/>
</dbReference>
<gene>
    <name evidence="1" type="ORF">FOB19_03085</name>
</gene>
<evidence type="ECO:0000313" key="2">
    <source>
        <dbReference type="Proteomes" id="UP000509126"/>
    </source>
</evidence>
<evidence type="ECO:0000313" key="1">
    <source>
        <dbReference type="EMBL" id="QKU20508.1"/>
    </source>
</evidence>
<proteinExistence type="predicted"/>
<accession>A0A6N1MEJ7</accession>
<protein>
    <submittedName>
        <fullName evidence="1">Pilus assembly protein</fullName>
    </submittedName>
</protein>
<organism evidence="1 2">
    <name type="scientific">Acinetobacter lwoffii</name>
    <dbReference type="NCBI Taxonomy" id="28090"/>
    <lineage>
        <taxon>Bacteria</taxon>
        <taxon>Pseudomonadati</taxon>
        <taxon>Pseudomonadota</taxon>
        <taxon>Gammaproteobacteria</taxon>
        <taxon>Moraxellales</taxon>
        <taxon>Moraxellaceae</taxon>
        <taxon>Acinetobacter</taxon>
    </lineage>
</organism>
<reference evidence="1 2" key="1">
    <citation type="submission" date="2019-11" db="EMBL/GenBank/DDBJ databases">
        <title>FDA dAtabase for Regulatory Grade micrObial Sequences (FDA-ARGOS): Supporting development and validation of Infectious Disease Dx tests.</title>
        <authorList>
            <person name="Patel R."/>
            <person name="Rucinski S."/>
            <person name="Tallon L."/>
            <person name="Sadzewicz L."/>
            <person name="Vavikolanu K."/>
            <person name="Mehta A."/>
            <person name="Aluvathingal J."/>
            <person name="Nadendla S."/>
            <person name="Nandy P."/>
            <person name="Geyer C."/>
            <person name="Yan Y."/>
            <person name="Sichtig H."/>
        </authorList>
    </citation>
    <scope>NUCLEOTIDE SEQUENCE [LARGE SCALE GENOMIC DNA]</scope>
    <source>
        <strain evidence="1 2">FDAARGOS_557</strain>
    </source>
</reference>
<sequence>MSMFYQRGATLITILFVLLLVTVVGTFAVKQSIVGLGIATNSQARNLMQQTADAVFFALEQDNKDNAILQKNLSSLGMLGMVKSDNFLTKELVFCYRPKSQKTMFDLNKASIVSWQETTDPSDNTKKITQIKNDELGITGFCQYTSNDFSSGRDIMISQIAVKKSAVNSDVPFKFYPIGTDTSTVQLDNIQPVRVVVTTVIPSMVSGGNAWSSNTTEINKCFKNYTNEKSKEYTDTETVADCFEKLGVPYSQQVMDYAVVSYATKQGS</sequence>